<evidence type="ECO:0000256" key="10">
    <source>
        <dbReference type="RuleBase" id="RU361169"/>
    </source>
</evidence>
<dbReference type="GO" id="GO:0071555">
    <property type="term" value="P:cell wall organization"/>
    <property type="evidence" value="ECO:0007669"/>
    <property type="project" value="UniProtKB-KW"/>
</dbReference>
<dbReference type="InterPro" id="IPR000743">
    <property type="entry name" value="Glyco_hydro_28"/>
</dbReference>
<evidence type="ECO:0000313" key="12">
    <source>
        <dbReference type="EMBL" id="AHG54203.1"/>
    </source>
</evidence>
<dbReference type="GO" id="GO:0004650">
    <property type="term" value="F:polygalacturonase activity"/>
    <property type="evidence" value="ECO:0007669"/>
    <property type="project" value="UniProtKB-EC"/>
</dbReference>
<comment type="catalytic activity">
    <reaction evidence="9">
        <text>(1,4-alpha-D-galacturonosyl)n+m + H2O = (1,4-alpha-D-galacturonosyl)n + (1,4-alpha-D-galacturonosyl)m.</text>
        <dbReference type="EC" id="3.2.1.15"/>
    </reaction>
</comment>
<dbReference type="InterPro" id="IPR012334">
    <property type="entry name" value="Pectin_lyas_fold"/>
</dbReference>
<evidence type="ECO:0000256" key="11">
    <source>
        <dbReference type="SAM" id="SignalP"/>
    </source>
</evidence>
<sequence>MGTSGLALGCLFFVVASASAQYFELKNVNQLAEAKKFQKIVIRDLQVPAGVTLDLSNLKPGTTVEFAGRITFGYKEWKGPLVKVTGKQLTIMAHSYARFDGEGHRWWKGGRESKLVKPRFFEAIVDDSTITGLYFKNTPAPCFVCNWCHNVAISRLTVDNKDAGDGRAGKAFNTDGIGLGYVKNVTVRDSYIFNQDDCFVTGGGEDMLVDNLTCEGGNGISVGSLGGGADVVRLTIRNSKVINCLNGLRVKTDLNAVGLHRGVTFENIELKGIHQYGISIYGNYGPTYPNGEPSFFILDQLTMRNIRGTMAAPGGANVWIWLHKDSARNWKWENVNVVGGKSAMFRPPLTCKGVPPNLGIRCAEK</sequence>
<dbReference type="PANTHER" id="PTHR31884">
    <property type="entry name" value="POLYGALACTURONASE"/>
    <property type="match status" value="1"/>
</dbReference>
<protein>
    <recommendedName>
        <fullName evidence="2">endo-polygalacturonase</fullName>
        <ecNumber evidence="2">3.2.1.15</ecNumber>
    </recommendedName>
</protein>
<evidence type="ECO:0000256" key="6">
    <source>
        <dbReference type="ARBA" id="ARBA00023157"/>
    </source>
</evidence>
<name>A0A126CMV1_LYGLI</name>
<evidence type="ECO:0000256" key="2">
    <source>
        <dbReference type="ARBA" id="ARBA00012736"/>
    </source>
</evidence>
<dbReference type="EC" id="3.2.1.15" evidence="2"/>
<keyword evidence="7 10" id="KW-0326">Glycosidase</keyword>
<feature type="signal peptide" evidence="11">
    <location>
        <begin position="1"/>
        <end position="20"/>
    </location>
</feature>
<dbReference type="InterPro" id="IPR050434">
    <property type="entry name" value="Glycosyl_hydrlase_28"/>
</dbReference>
<evidence type="ECO:0000256" key="5">
    <source>
        <dbReference type="ARBA" id="ARBA00022801"/>
    </source>
</evidence>
<keyword evidence="8" id="KW-0961">Cell wall biogenesis/degradation</keyword>
<dbReference type="SUPFAM" id="SSF51126">
    <property type="entry name" value="Pectin lyase-like"/>
    <property type="match status" value="1"/>
</dbReference>
<evidence type="ECO:0000256" key="9">
    <source>
        <dbReference type="ARBA" id="ARBA00034074"/>
    </source>
</evidence>
<dbReference type="SMART" id="SM00710">
    <property type="entry name" value="PbH1"/>
    <property type="match status" value="5"/>
</dbReference>
<keyword evidence="6" id="KW-1015">Disulfide bond</keyword>
<dbReference type="InterPro" id="IPR011050">
    <property type="entry name" value="Pectin_lyase_fold/virulence"/>
</dbReference>
<dbReference type="GO" id="GO:0005576">
    <property type="term" value="C:extracellular region"/>
    <property type="evidence" value="ECO:0007669"/>
    <property type="project" value="TreeGrafter"/>
</dbReference>
<comment type="similarity">
    <text evidence="1 10">Belongs to the glycosyl hydrolase 28 family.</text>
</comment>
<keyword evidence="3 11" id="KW-0732">Signal</keyword>
<dbReference type="InterPro" id="IPR006626">
    <property type="entry name" value="PbH1"/>
</dbReference>
<dbReference type="GO" id="GO:0045490">
    <property type="term" value="P:pectin catabolic process"/>
    <property type="evidence" value="ECO:0007669"/>
    <property type="project" value="TreeGrafter"/>
</dbReference>
<reference evidence="12" key="1">
    <citation type="submission" date="2013-02" db="EMBL/GenBank/DDBJ databases">
        <title>Carbohydrate processing genes of Lygus lineolaris.</title>
        <authorList>
            <person name="Perera O.P."/>
        </authorList>
    </citation>
    <scope>NUCLEOTIDE SEQUENCE</scope>
</reference>
<dbReference type="AlphaFoldDB" id="A0A126CMV1"/>
<keyword evidence="5 10" id="KW-0378">Hydrolase</keyword>
<keyword evidence="4" id="KW-0677">Repeat</keyword>
<proteinExistence type="evidence at transcript level"/>
<evidence type="ECO:0000256" key="7">
    <source>
        <dbReference type="ARBA" id="ARBA00023295"/>
    </source>
</evidence>
<evidence type="ECO:0000256" key="3">
    <source>
        <dbReference type="ARBA" id="ARBA00022729"/>
    </source>
</evidence>
<feature type="chain" id="PRO_5007269781" description="endo-polygalacturonase" evidence="11">
    <location>
        <begin position="21"/>
        <end position="365"/>
    </location>
</feature>
<dbReference type="EMBL" id="KC702731">
    <property type="protein sequence ID" value="AHG54203.1"/>
    <property type="molecule type" value="mRNA"/>
</dbReference>
<evidence type="ECO:0000256" key="8">
    <source>
        <dbReference type="ARBA" id="ARBA00023316"/>
    </source>
</evidence>
<evidence type="ECO:0000256" key="1">
    <source>
        <dbReference type="ARBA" id="ARBA00008834"/>
    </source>
</evidence>
<accession>A0A126CMV1</accession>
<dbReference type="PANTHER" id="PTHR31884:SF1">
    <property type="entry name" value="POLYGALACTURONASE"/>
    <property type="match status" value="1"/>
</dbReference>
<organism evidence="12">
    <name type="scientific">Lygus lineolaris</name>
    <name type="common">Tarnished plant bug</name>
    <dbReference type="NCBI Taxonomy" id="50650"/>
    <lineage>
        <taxon>Eukaryota</taxon>
        <taxon>Metazoa</taxon>
        <taxon>Ecdysozoa</taxon>
        <taxon>Arthropoda</taxon>
        <taxon>Hexapoda</taxon>
        <taxon>Insecta</taxon>
        <taxon>Pterygota</taxon>
        <taxon>Neoptera</taxon>
        <taxon>Paraneoptera</taxon>
        <taxon>Hemiptera</taxon>
        <taxon>Heteroptera</taxon>
        <taxon>Panheteroptera</taxon>
        <taxon>Cimicomorpha</taxon>
        <taxon>Miridae</taxon>
        <taxon>Mirini</taxon>
        <taxon>Lygus</taxon>
    </lineage>
</organism>
<dbReference type="Gene3D" id="2.160.20.10">
    <property type="entry name" value="Single-stranded right-handed beta-helix, Pectin lyase-like"/>
    <property type="match status" value="1"/>
</dbReference>
<evidence type="ECO:0000256" key="4">
    <source>
        <dbReference type="ARBA" id="ARBA00022737"/>
    </source>
</evidence>
<dbReference type="Pfam" id="PF00295">
    <property type="entry name" value="Glyco_hydro_28"/>
    <property type="match status" value="1"/>
</dbReference>